<gene>
    <name evidence="1" type="ordered locus">VIT_02s0025g01810</name>
</gene>
<reference evidence="2" key="1">
    <citation type="journal article" date="2007" name="Nature">
        <title>The grapevine genome sequence suggests ancestral hexaploidization in major angiosperm phyla.</title>
        <authorList>
            <consortium name="The French-Italian Public Consortium for Grapevine Genome Characterization."/>
            <person name="Jaillon O."/>
            <person name="Aury J.-M."/>
            <person name="Noel B."/>
            <person name="Policriti A."/>
            <person name="Clepet C."/>
            <person name="Casagrande A."/>
            <person name="Choisne N."/>
            <person name="Aubourg S."/>
            <person name="Vitulo N."/>
            <person name="Jubin C."/>
            <person name="Vezzi A."/>
            <person name="Legeai F."/>
            <person name="Hugueney P."/>
            <person name="Dasilva C."/>
            <person name="Horner D."/>
            <person name="Mica E."/>
            <person name="Jublot D."/>
            <person name="Poulain J."/>
            <person name="Bruyere C."/>
            <person name="Billault A."/>
            <person name="Segurens B."/>
            <person name="Gouyvenoux M."/>
            <person name="Ugarte E."/>
            <person name="Cattonaro F."/>
            <person name="Anthouard V."/>
            <person name="Vico V."/>
            <person name="Del Fabbro C."/>
            <person name="Alaux M."/>
            <person name="Di Gaspero G."/>
            <person name="Dumas V."/>
            <person name="Felice N."/>
            <person name="Paillard S."/>
            <person name="Juman I."/>
            <person name="Moroldo M."/>
            <person name="Scalabrin S."/>
            <person name="Canaguier A."/>
            <person name="Le Clainche I."/>
            <person name="Malacrida G."/>
            <person name="Durand E."/>
            <person name="Pesole G."/>
            <person name="Laucou V."/>
            <person name="Chatelet P."/>
            <person name="Merdinoglu D."/>
            <person name="Delledonne M."/>
            <person name="Pezzotti M."/>
            <person name="Lecharny A."/>
            <person name="Scarpelli C."/>
            <person name="Artiguenave F."/>
            <person name="Pe M.E."/>
            <person name="Valle G."/>
            <person name="Morgante M."/>
            <person name="Caboche M."/>
            <person name="Adam-Blondon A.-F."/>
            <person name="Weissenbach J."/>
            <person name="Quetier F."/>
            <person name="Wincker P."/>
        </authorList>
    </citation>
    <scope>NUCLEOTIDE SEQUENCE [LARGE SCALE GENOMIC DNA]</scope>
    <source>
        <strain evidence="2">cv. Pinot noir / PN40024</strain>
    </source>
</reference>
<protein>
    <submittedName>
        <fullName evidence="1">Uncharacterized protein</fullName>
    </submittedName>
</protein>
<name>D7TVJ1_VITVI</name>
<dbReference type="InterPro" id="IPR001589">
    <property type="entry name" value="Actinin_actin-bd_CS"/>
</dbReference>
<dbReference type="PROSITE" id="PS00019">
    <property type="entry name" value="ACTININ_1"/>
    <property type="match status" value="1"/>
</dbReference>
<dbReference type="HOGENOM" id="CLU_3145553_0_0_1"/>
<accession>D7TVJ1</accession>
<evidence type="ECO:0000313" key="1">
    <source>
        <dbReference type="EMBL" id="CBI34516.3"/>
    </source>
</evidence>
<dbReference type="EMBL" id="FN596251">
    <property type="protein sequence ID" value="CBI34516.3"/>
    <property type="molecule type" value="Genomic_DNA"/>
</dbReference>
<dbReference type="InParanoid" id="D7TVJ1"/>
<evidence type="ECO:0000313" key="2">
    <source>
        <dbReference type="Proteomes" id="UP000009183"/>
    </source>
</evidence>
<dbReference type="PaxDb" id="29760-VIT_02s0025g01810.t01"/>
<proteinExistence type="predicted"/>
<keyword evidence="2" id="KW-1185">Reference proteome</keyword>
<sequence>MENVVHKRSICHDYITNGGEGEAFNRWTNGFTPQNQPSVIQIYDKLKYM</sequence>
<dbReference type="AlphaFoldDB" id="D7TVJ1"/>
<dbReference type="Proteomes" id="UP000009183">
    <property type="component" value="Chromosome 2"/>
</dbReference>
<organism evidence="1 2">
    <name type="scientific">Vitis vinifera</name>
    <name type="common">Grape</name>
    <dbReference type="NCBI Taxonomy" id="29760"/>
    <lineage>
        <taxon>Eukaryota</taxon>
        <taxon>Viridiplantae</taxon>
        <taxon>Streptophyta</taxon>
        <taxon>Embryophyta</taxon>
        <taxon>Tracheophyta</taxon>
        <taxon>Spermatophyta</taxon>
        <taxon>Magnoliopsida</taxon>
        <taxon>eudicotyledons</taxon>
        <taxon>Gunneridae</taxon>
        <taxon>Pentapetalae</taxon>
        <taxon>rosids</taxon>
        <taxon>Vitales</taxon>
        <taxon>Vitaceae</taxon>
        <taxon>Viteae</taxon>
        <taxon>Vitis</taxon>
    </lineage>
</organism>